<evidence type="ECO:0000313" key="6">
    <source>
        <dbReference type="EMBL" id="KII83959.1"/>
    </source>
</evidence>
<feature type="compositionally biased region" description="Basic residues" evidence="4">
    <location>
        <begin position="140"/>
        <end position="150"/>
    </location>
</feature>
<keyword evidence="3" id="KW-0539">Nucleus</keyword>
<feature type="domain" description="HMG box" evidence="5">
    <location>
        <begin position="69"/>
        <end position="137"/>
    </location>
</feature>
<accession>A0A0C9T3Q4</accession>
<keyword evidence="1 3" id="KW-0238">DNA-binding</keyword>
<protein>
    <recommendedName>
        <fullName evidence="5">HMG box domain-containing protein</fullName>
    </recommendedName>
</protein>
<dbReference type="InterPro" id="IPR036910">
    <property type="entry name" value="HMG_box_dom_sf"/>
</dbReference>
<feature type="compositionally biased region" description="Polar residues" evidence="4">
    <location>
        <begin position="241"/>
        <end position="258"/>
    </location>
</feature>
<dbReference type="AlphaFoldDB" id="A0A0C9T3Q4"/>
<feature type="DNA-binding region" description="HMG box" evidence="3">
    <location>
        <begin position="69"/>
        <end position="137"/>
    </location>
</feature>
<gene>
    <name evidence="6" type="ORF">PLICRDRAFT_179987</name>
</gene>
<organism evidence="6 7">
    <name type="scientific">Plicaturopsis crispa FD-325 SS-3</name>
    <dbReference type="NCBI Taxonomy" id="944288"/>
    <lineage>
        <taxon>Eukaryota</taxon>
        <taxon>Fungi</taxon>
        <taxon>Dikarya</taxon>
        <taxon>Basidiomycota</taxon>
        <taxon>Agaricomycotina</taxon>
        <taxon>Agaricomycetes</taxon>
        <taxon>Agaricomycetidae</taxon>
        <taxon>Amylocorticiales</taxon>
        <taxon>Amylocorticiaceae</taxon>
        <taxon>Plicatura</taxon>
        <taxon>Plicaturopsis crispa</taxon>
    </lineage>
</organism>
<dbReference type="PROSITE" id="PS50118">
    <property type="entry name" value="HMG_BOX_2"/>
    <property type="match status" value="1"/>
</dbReference>
<dbReference type="PANTHER" id="PTHR10270">
    <property type="entry name" value="SOX TRANSCRIPTION FACTOR"/>
    <property type="match status" value="1"/>
</dbReference>
<evidence type="ECO:0000256" key="2">
    <source>
        <dbReference type="ARBA" id="ARBA00023163"/>
    </source>
</evidence>
<name>A0A0C9T3Q4_PLICR</name>
<dbReference type="Proteomes" id="UP000053263">
    <property type="component" value="Unassembled WGS sequence"/>
</dbReference>
<dbReference type="EMBL" id="KN832573">
    <property type="protein sequence ID" value="KII83959.1"/>
    <property type="molecule type" value="Genomic_DNA"/>
</dbReference>
<feature type="compositionally biased region" description="Basic and acidic residues" evidence="4">
    <location>
        <begin position="221"/>
        <end position="236"/>
    </location>
</feature>
<dbReference type="SMART" id="SM00398">
    <property type="entry name" value="HMG"/>
    <property type="match status" value="1"/>
</dbReference>
<feature type="region of interest" description="Disordered" evidence="4">
    <location>
        <begin position="140"/>
        <end position="472"/>
    </location>
</feature>
<dbReference type="GO" id="GO:0030154">
    <property type="term" value="P:cell differentiation"/>
    <property type="evidence" value="ECO:0007669"/>
    <property type="project" value="TreeGrafter"/>
</dbReference>
<dbReference type="HOGENOM" id="CLU_028294_0_0_1"/>
<dbReference type="OrthoDB" id="1919336at2759"/>
<feature type="compositionally biased region" description="Polar residues" evidence="4">
    <location>
        <begin position="358"/>
        <end position="370"/>
    </location>
</feature>
<dbReference type="GO" id="GO:0005634">
    <property type="term" value="C:nucleus"/>
    <property type="evidence" value="ECO:0007669"/>
    <property type="project" value="UniProtKB-UniRule"/>
</dbReference>
<dbReference type="PANTHER" id="PTHR10270:SF161">
    <property type="entry name" value="SEX-DETERMINING REGION Y PROTEIN"/>
    <property type="match status" value="1"/>
</dbReference>
<dbReference type="Gene3D" id="1.10.30.10">
    <property type="entry name" value="High mobility group box domain"/>
    <property type="match status" value="1"/>
</dbReference>
<sequence length="472" mass="51699">MPMPGENHDSLSPVASRARPSYGRAQSPSASDDDYGASHRISAHLSDTELEEDPNAALTSQTLNADGTPKRPMNAFMIFARRRRPQVSAENQSMRTGEISKILSREWNAMNMADKQFYLDQAKILKDNFNTKYPDYVYRRRPNNTRKKRRTDGGRTTDGAETGDDLSGGAEMEASPLGSEAYLDPGFDYPQMSATPAPSVHPQFMMSSRSSHQPYSSSIEVPRRQSESHAHYDRHGMGQSPVESSRISRTMPSTSHYQPQIHESYYPQQSVAHSWVGGGETGRATPSHAEQPGWLPNKYDRPYAGVSGEKGKASQSYPTAQPTQQYPSGMSSWKNPGPAGSHSAPNQTSVSPDYAFPTLNSPFYPNQSPLSGSYSSSASSNYSGGSRQPSNGPQSDPYYDSRGYASSTSMNSLSSYNSDPNRNPQMYSPSHLPSSGSSRSTHMQSPSHPPKKYAQGPVIGEYWSPGDHPSGR</sequence>
<keyword evidence="2" id="KW-0804">Transcription</keyword>
<feature type="compositionally biased region" description="Low complexity" evidence="4">
    <location>
        <begin position="371"/>
        <end position="386"/>
    </location>
</feature>
<feature type="region of interest" description="Disordered" evidence="4">
    <location>
        <begin position="1"/>
        <end position="71"/>
    </location>
</feature>
<proteinExistence type="predicted"/>
<dbReference type="Pfam" id="PF00505">
    <property type="entry name" value="HMG_box"/>
    <property type="match status" value="1"/>
</dbReference>
<evidence type="ECO:0000256" key="4">
    <source>
        <dbReference type="SAM" id="MobiDB-lite"/>
    </source>
</evidence>
<feature type="compositionally biased region" description="Low complexity" evidence="4">
    <location>
        <begin position="207"/>
        <end position="218"/>
    </location>
</feature>
<reference evidence="6 7" key="1">
    <citation type="submission" date="2014-06" db="EMBL/GenBank/DDBJ databases">
        <title>Evolutionary Origins and Diversification of the Mycorrhizal Mutualists.</title>
        <authorList>
            <consortium name="DOE Joint Genome Institute"/>
            <consortium name="Mycorrhizal Genomics Consortium"/>
            <person name="Kohler A."/>
            <person name="Kuo A."/>
            <person name="Nagy L.G."/>
            <person name="Floudas D."/>
            <person name="Copeland A."/>
            <person name="Barry K.W."/>
            <person name="Cichocki N."/>
            <person name="Veneault-Fourrey C."/>
            <person name="LaButti K."/>
            <person name="Lindquist E.A."/>
            <person name="Lipzen A."/>
            <person name="Lundell T."/>
            <person name="Morin E."/>
            <person name="Murat C."/>
            <person name="Riley R."/>
            <person name="Ohm R."/>
            <person name="Sun H."/>
            <person name="Tunlid A."/>
            <person name="Henrissat B."/>
            <person name="Grigoriev I.V."/>
            <person name="Hibbett D.S."/>
            <person name="Martin F."/>
        </authorList>
    </citation>
    <scope>NUCLEOTIDE SEQUENCE [LARGE SCALE GENOMIC DNA]</scope>
    <source>
        <strain evidence="6 7">FD-325 SS-3</strain>
    </source>
</reference>
<evidence type="ECO:0000259" key="5">
    <source>
        <dbReference type="PROSITE" id="PS50118"/>
    </source>
</evidence>
<feature type="compositionally biased region" description="Low complexity" evidence="4">
    <location>
        <begin position="406"/>
        <end position="418"/>
    </location>
</feature>
<feature type="compositionally biased region" description="Polar residues" evidence="4">
    <location>
        <begin position="313"/>
        <end position="334"/>
    </location>
</feature>
<evidence type="ECO:0000256" key="3">
    <source>
        <dbReference type="PROSITE-ProRule" id="PRU00267"/>
    </source>
</evidence>
<dbReference type="GO" id="GO:0000978">
    <property type="term" value="F:RNA polymerase II cis-regulatory region sequence-specific DNA binding"/>
    <property type="evidence" value="ECO:0007669"/>
    <property type="project" value="TreeGrafter"/>
</dbReference>
<feature type="compositionally biased region" description="Low complexity" evidence="4">
    <location>
        <begin position="428"/>
        <end position="440"/>
    </location>
</feature>
<evidence type="ECO:0000313" key="7">
    <source>
        <dbReference type="Proteomes" id="UP000053263"/>
    </source>
</evidence>
<dbReference type="InterPro" id="IPR009071">
    <property type="entry name" value="HMG_box_dom"/>
</dbReference>
<dbReference type="GO" id="GO:0001228">
    <property type="term" value="F:DNA-binding transcription activator activity, RNA polymerase II-specific"/>
    <property type="evidence" value="ECO:0007669"/>
    <property type="project" value="TreeGrafter"/>
</dbReference>
<dbReference type="SUPFAM" id="SSF47095">
    <property type="entry name" value="HMG-box"/>
    <property type="match status" value="1"/>
</dbReference>
<evidence type="ECO:0000256" key="1">
    <source>
        <dbReference type="ARBA" id="ARBA00023125"/>
    </source>
</evidence>
<keyword evidence="7" id="KW-1185">Reference proteome</keyword>
<dbReference type="InterPro" id="IPR050140">
    <property type="entry name" value="SRY-related_HMG-box_TF-like"/>
</dbReference>